<gene>
    <name evidence="3" type="ORF">HUG17_2851</name>
</gene>
<organism evidence="3">
    <name type="scientific">Dermatophagoides farinae</name>
    <name type="common">American house dust mite</name>
    <dbReference type="NCBI Taxonomy" id="6954"/>
    <lineage>
        <taxon>Eukaryota</taxon>
        <taxon>Metazoa</taxon>
        <taxon>Ecdysozoa</taxon>
        <taxon>Arthropoda</taxon>
        <taxon>Chelicerata</taxon>
        <taxon>Arachnida</taxon>
        <taxon>Acari</taxon>
        <taxon>Acariformes</taxon>
        <taxon>Sarcoptiformes</taxon>
        <taxon>Astigmata</taxon>
        <taxon>Psoroptidia</taxon>
        <taxon>Analgoidea</taxon>
        <taxon>Pyroglyphidae</taxon>
        <taxon>Dermatophagoidinae</taxon>
        <taxon>Dermatophagoides</taxon>
    </lineage>
</organism>
<reference evidence="3" key="2">
    <citation type="journal article" date="2021" name="World Allergy Organ. J.">
        <title>Chromosome-level assembly of Dermatophagoides farinae genome and transcriptome reveals two novel allergens Der f 37 and Der f 39.</title>
        <authorList>
            <person name="Chen J."/>
            <person name="Cai Z."/>
            <person name="Fan D."/>
            <person name="Hu J."/>
            <person name="Hou Y."/>
            <person name="He Y."/>
            <person name="Zhang Z."/>
            <person name="Zhao Z."/>
            <person name="Gao P."/>
            <person name="Hu W."/>
            <person name="Sun J."/>
            <person name="Li J."/>
            <person name="Ji K."/>
        </authorList>
    </citation>
    <scope>NUCLEOTIDE SEQUENCE</scope>
    <source>
        <strain evidence="3">JKM2019</strain>
    </source>
</reference>
<dbReference type="AlphaFoldDB" id="A0A9D4NV11"/>
<protein>
    <recommendedName>
        <fullName evidence="2">BLOC-1-related complex subunit 6 C-terminal helix domain-containing protein</fullName>
    </recommendedName>
</protein>
<feature type="compositionally biased region" description="Acidic residues" evidence="1">
    <location>
        <begin position="54"/>
        <end position="69"/>
    </location>
</feature>
<feature type="region of interest" description="Disordered" evidence="1">
    <location>
        <begin position="104"/>
        <end position="139"/>
    </location>
</feature>
<dbReference type="InterPro" id="IPR046465">
    <property type="entry name" value="BORCS6_C"/>
</dbReference>
<reference evidence="3" key="1">
    <citation type="submission" date="2020-06" db="EMBL/GenBank/DDBJ databases">
        <authorList>
            <person name="Ji K."/>
            <person name="Li J."/>
        </authorList>
    </citation>
    <scope>NUCLEOTIDE SEQUENCE</scope>
    <source>
        <strain evidence="3">JKM2019</strain>
        <tissue evidence="3">Whole body</tissue>
    </source>
</reference>
<evidence type="ECO:0000313" key="3">
    <source>
        <dbReference type="EMBL" id="KAH7638818.1"/>
    </source>
</evidence>
<feature type="region of interest" description="Disordered" evidence="1">
    <location>
        <begin position="1"/>
        <end position="89"/>
    </location>
</feature>
<feature type="compositionally biased region" description="Low complexity" evidence="1">
    <location>
        <begin position="10"/>
        <end position="23"/>
    </location>
</feature>
<dbReference type="Pfam" id="PF10157">
    <property type="entry name" value="BORCS6"/>
    <property type="match status" value="1"/>
</dbReference>
<sequence>MDLEPDDSSKTPLSSPPSTEEASMCPDYISSYTQISQFNHDNDDETVGDHTDIESESDNEFVNDDDDDEQKSFPDLKPKDSKKKDPIALPELSSQIIEWSKKTFESYQDSNEEERPNRSETRPPQLSSEPPSGDGLVDDRNEKEKLKFFQMKFIMDIETQAMMIAENLNQIMTYLNSYSTNVTTSSTDVMEIYRDNVFDTCDHIDADIKLMYKIISKCEELNKSLQFLDELRNRIKDIKQTLDTFERIIM</sequence>
<feature type="compositionally biased region" description="Basic and acidic residues" evidence="1">
    <location>
        <begin position="70"/>
        <end position="86"/>
    </location>
</feature>
<dbReference type="PANTHER" id="PTHR13440">
    <property type="entry name" value="BLOC-1 RELATED COMPLEX SUBUNIT 6"/>
    <property type="match status" value="1"/>
</dbReference>
<dbReference type="PANTHER" id="PTHR13440:SF7">
    <property type="entry name" value="BLOC-1 RELATED COMPLEX SUBUNIT 6"/>
    <property type="match status" value="1"/>
</dbReference>
<dbReference type="InterPro" id="IPR019314">
    <property type="entry name" value="BORCS6"/>
</dbReference>
<dbReference type="GO" id="GO:0032418">
    <property type="term" value="P:lysosome localization"/>
    <property type="evidence" value="ECO:0007669"/>
    <property type="project" value="TreeGrafter"/>
</dbReference>
<evidence type="ECO:0000256" key="1">
    <source>
        <dbReference type="SAM" id="MobiDB-lite"/>
    </source>
</evidence>
<accession>A0A9D4NV11</accession>
<dbReference type="GO" id="GO:0099078">
    <property type="term" value="C:BORC complex"/>
    <property type="evidence" value="ECO:0007669"/>
    <property type="project" value="TreeGrafter"/>
</dbReference>
<dbReference type="Proteomes" id="UP000828236">
    <property type="component" value="Unassembled WGS sequence"/>
</dbReference>
<evidence type="ECO:0000259" key="2">
    <source>
        <dbReference type="Pfam" id="PF10157"/>
    </source>
</evidence>
<feature type="domain" description="BLOC-1-related complex subunit 6 C-terminal helix" evidence="2">
    <location>
        <begin position="149"/>
        <end position="246"/>
    </location>
</feature>
<feature type="compositionally biased region" description="Polar residues" evidence="1">
    <location>
        <begin position="30"/>
        <end position="39"/>
    </location>
</feature>
<dbReference type="OrthoDB" id="6511545at2759"/>
<dbReference type="EMBL" id="SDOV01000007">
    <property type="protein sequence ID" value="KAH7638818.1"/>
    <property type="molecule type" value="Genomic_DNA"/>
</dbReference>
<comment type="caution">
    <text evidence="3">The sequence shown here is derived from an EMBL/GenBank/DDBJ whole genome shotgun (WGS) entry which is preliminary data.</text>
</comment>
<name>A0A9D4NV11_DERFA</name>
<proteinExistence type="predicted"/>